<proteinExistence type="predicted"/>
<dbReference type="SMART" id="SM00382">
    <property type="entry name" value="AAA"/>
    <property type="match status" value="1"/>
</dbReference>
<dbReference type="InterPro" id="IPR027417">
    <property type="entry name" value="P-loop_NTPase"/>
</dbReference>
<evidence type="ECO:0000256" key="1">
    <source>
        <dbReference type="ARBA" id="ARBA00022448"/>
    </source>
</evidence>
<protein>
    <submittedName>
        <fullName evidence="5">ABC transporter-like</fullName>
    </submittedName>
</protein>
<dbReference type="EMBL" id="CGIH01000011">
    <property type="protein sequence ID" value="CFX22591.1"/>
    <property type="molecule type" value="Genomic_DNA"/>
</dbReference>
<evidence type="ECO:0000259" key="4">
    <source>
        <dbReference type="PROSITE" id="PS50893"/>
    </source>
</evidence>
<dbReference type="RefSeq" id="WP_046496105.1">
    <property type="nucleotide sequence ID" value="NZ_CGIH01000011.1"/>
</dbReference>
<dbReference type="GO" id="GO:0016887">
    <property type="term" value="F:ATP hydrolysis activity"/>
    <property type="evidence" value="ECO:0007669"/>
    <property type="project" value="InterPro"/>
</dbReference>
<evidence type="ECO:0000256" key="3">
    <source>
        <dbReference type="ARBA" id="ARBA00022840"/>
    </source>
</evidence>
<dbReference type="GO" id="GO:0005524">
    <property type="term" value="F:ATP binding"/>
    <property type="evidence" value="ECO:0007669"/>
    <property type="project" value="UniProtKB-KW"/>
</dbReference>
<gene>
    <name evidence="5" type="ORF">9</name>
</gene>
<dbReference type="InterPro" id="IPR051120">
    <property type="entry name" value="ABC_AA/LPS_Transport"/>
</dbReference>
<keyword evidence="3" id="KW-0067">ATP-binding</keyword>
<dbReference type="PROSITE" id="PS00211">
    <property type="entry name" value="ABC_TRANSPORTER_1"/>
    <property type="match status" value="1"/>
</dbReference>
<dbReference type="PANTHER" id="PTHR45772:SF3">
    <property type="entry name" value="ABC TRANSPORTER ATP-BINDING PROTEIN"/>
    <property type="match status" value="1"/>
</dbReference>
<dbReference type="Pfam" id="PF00005">
    <property type="entry name" value="ABC_tran"/>
    <property type="match status" value="1"/>
</dbReference>
<keyword evidence="2" id="KW-0547">Nucleotide-binding</keyword>
<dbReference type="InterPro" id="IPR003593">
    <property type="entry name" value="AAA+_ATPase"/>
</dbReference>
<evidence type="ECO:0000313" key="5">
    <source>
        <dbReference type="EMBL" id="CFX22591.1"/>
    </source>
</evidence>
<dbReference type="PROSITE" id="PS50893">
    <property type="entry name" value="ABC_TRANSPORTER_2"/>
    <property type="match status" value="1"/>
</dbReference>
<dbReference type="OrthoDB" id="9806149at2"/>
<name>A0A0E4GAU9_9FIRM</name>
<evidence type="ECO:0000313" key="6">
    <source>
        <dbReference type="Proteomes" id="UP000045545"/>
    </source>
</evidence>
<dbReference type="InterPro" id="IPR003439">
    <property type="entry name" value="ABC_transporter-like_ATP-bd"/>
</dbReference>
<dbReference type="InterPro" id="IPR017871">
    <property type="entry name" value="ABC_transporter-like_CS"/>
</dbReference>
<dbReference type="GO" id="GO:0005886">
    <property type="term" value="C:plasma membrane"/>
    <property type="evidence" value="ECO:0007669"/>
    <property type="project" value="TreeGrafter"/>
</dbReference>
<dbReference type="Proteomes" id="UP000045545">
    <property type="component" value="Unassembled WGS sequence"/>
</dbReference>
<feature type="domain" description="ABC transporter" evidence="4">
    <location>
        <begin position="2"/>
        <end position="237"/>
    </location>
</feature>
<dbReference type="STRING" id="690567.9"/>
<dbReference type="SUPFAM" id="SSF52540">
    <property type="entry name" value="P-loop containing nucleoside triphosphate hydrolases"/>
    <property type="match status" value="1"/>
</dbReference>
<reference evidence="5 6" key="1">
    <citation type="submission" date="2015-03" db="EMBL/GenBank/DDBJ databases">
        <authorList>
            <person name="Murphy D."/>
        </authorList>
    </citation>
    <scope>NUCLEOTIDE SEQUENCE [LARGE SCALE GENOMIC DNA]</scope>
    <source>
        <strain evidence="5 6">OL-4</strain>
    </source>
</reference>
<evidence type="ECO:0000256" key="2">
    <source>
        <dbReference type="ARBA" id="ARBA00022741"/>
    </source>
</evidence>
<dbReference type="Gene3D" id="3.40.50.300">
    <property type="entry name" value="P-loop containing nucleotide triphosphate hydrolases"/>
    <property type="match status" value="1"/>
</dbReference>
<organism evidence="5 6">
    <name type="scientific">Syntrophomonas zehnderi OL-4</name>
    <dbReference type="NCBI Taxonomy" id="690567"/>
    <lineage>
        <taxon>Bacteria</taxon>
        <taxon>Bacillati</taxon>
        <taxon>Bacillota</taxon>
        <taxon>Clostridia</taxon>
        <taxon>Eubacteriales</taxon>
        <taxon>Syntrophomonadaceae</taxon>
        <taxon>Syntrophomonas</taxon>
    </lineage>
</organism>
<keyword evidence="6" id="KW-1185">Reference proteome</keyword>
<keyword evidence="1" id="KW-0813">Transport</keyword>
<dbReference type="AlphaFoldDB" id="A0A0E4GAU9"/>
<sequence>MLKLENIWMQISNGNGENKEILKGINLEFEQGKLYAITGPNGGGKTSLAKVIMGIYQHSQGSIYLHGEEIGDLSVTERARKGIAYAFQQPPRFKGLTIKDMLNIAAPQAESMQYRKYLRDVGLCPEDYLDRDLGPGLSGGEIKRIEMAQLLMRDTALAIFDEPEAGVDLWTIQKLIGLIVTSYRNNPAKTAIVITHNEKILPICDEVIVLEEGTVAGRGTPSDIWHLIKDDIECKVRNKCQGEVTYEIK</sequence>
<accession>A0A0E4GAU9</accession>
<dbReference type="PANTHER" id="PTHR45772">
    <property type="entry name" value="CONSERVED COMPONENT OF ABC TRANSPORTER FOR NATURAL AMINO ACIDS-RELATED"/>
    <property type="match status" value="1"/>
</dbReference>